<feature type="domain" description="Transposase IS200-like" evidence="1">
    <location>
        <begin position="12"/>
        <end position="187"/>
    </location>
</feature>
<organism evidence="2 3">
    <name type="scientific">Oceanisphaera pacifica</name>
    <dbReference type="NCBI Taxonomy" id="2818389"/>
    <lineage>
        <taxon>Bacteria</taxon>
        <taxon>Pseudomonadati</taxon>
        <taxon>Pseudomonadota</taxon>
        <taxon>Gammaproteobacteria</taxon>
        <taxon>Aeromonadales</taxon>
        <taxon>Aeromonadaceae</taxon>
        <taxon>Oceanisphaera</taxon>
    </lineage>
</organism>
<dbReference type="Proteomes" id="UP000664882">
    <property type="component" value="Unassembled WGS sequence"/>
</dbReference>
<name>A0ABS3NDX4_9GAMM</name>
<reference evidence="2 3" key="1">
    <citation type="submission" date="2021-03" db="EMBL/GenBank/DDBJ databases">
        <title>Oceanisphaera sp. nov., isolated from the intestine.</title>
        <authorList>
            <person name="Zhao L.-H."/>
            <person name="Shi L.-F."/>
        </authorList>
    </citation>
    <scope>NUCLEOTIDE SEQUENCE [LARGE SCALE GENOMIC DNA]</scope>
    <source>
        <strain evidence="2 3">DM8</strain>
    </source>
</reference>
<comment type="caution">
    <text evidence="2">The sequence shown here is derived from an EMBL/GenBank/DDBJ whole genome shotgun (WGS) entry which is preliminary data.</text>
</comment>
<keyword evidence="3" id="KW-1185">Reference proteome</keyword>
<protein>
    <submittedName>
        <fullName evidence="2">Transposase</fullName>
    </submittedName>
</protein>
<dbReference type="InterPro" id="IPR036515">
    <property type="entry name" value="Transposase_17_sf"/>
</dbReference>
<sequence>MPKPRSEQISLEDTPFYHCVSRTVRGAFLCGIDNATGRSFERRRKWLEKRILYLSQQFSIDVAAYAVMSNHLHVVLHVDMDKVQRWSDKKVVKQWHGLFKGTYITQKFAKNEPIETYELDRLNERIAEYRSRLISISWFMRALNEPMARTANEEDDCTGHFWEGRFKSQALLDEAAVLACMTYVDLNPVRAKMANTPEDSHYTSIKQRIDAAHKSKQPDNLLPFIGNEQKIHDTLSRQRKGLLFDVKDYITLVNDMGRIQRDDKRGFIHESTANILERLNIPLENWQKITQEFKYLFTGPVGTLENVTQYHQHLGRKRRSYLSCCQHWPN</sequence>
<evidence type="ECO:0000313" key="3">
    <source>
        <dbReference type="Proteomes" id="UP000664882"/>
    </source>
</evidence>
<dbReference type="PANTHER" id="PTHR34322">
    <property type="entry name" value="TRANSPOSASE, Y1_TNP DOMAIN-CONTAINING"/>
    <property type="match status" value="1"/>
</dbReference>
<accession>A0ABS3NDX4</accession>
<dbReference type="Gene3D" id="3.30.70.1290">
    <property type="entry name" value="Transposase IS200-like"/>
    <property type="match status" value="1"/>
</dbReference>
<dbReference type="SMART" id="SM01321">
    <property type="entry name" value="Y1_Tnp"/>
    <property type="match status" value="1"/>
</dbReference>
<dbReference type="InterPro" id="IPR002686">
    <property type="entry name" value="Transposase_17"/>
</dbReference>
<dbReference type="EMBL" id="JAGDFX010000003">
    <property type="protein sequence ID" value="MBO1518786.1"/>
    <property type="molecule type" value="Genomic_DNA"/>
</dbReference>
<dbReference type="PANTHER" id="PTHR34322:SF2">
    <property type="entry name" value="TRANSPOSASE IS200-LIKE DOMAIN-CONTAINING PROTEIN"/>
    <property type="match status" value="1"/>
</dbReference>
<evidence type="ECO:0000313" key="2">
    <source>
        <dbReference type="EMBL" id="MBO1518786.1"/>
    </source>
</evidence>
<dbReference type="RefSeq" id="WP_208004515.1">
    <property type="nucleotide sequence ID" value="NZ_JAGDFX010000003.1"/>
</dbReference>
<evidence type="ECO:0000259" key="1">
    <source>
        <dbReference type="SMART" id="SM01321"/>
    </source>
</evidence>
<proteinExistence type="predicted"/>
<gene>
    <name evidence="2" type="ORF">J3U76_03880</name>
</gene>
<dbReference type="SUPFAM" id="SSF143422">
    <property type="entry name" value="Transposase IS200-like"/>
    <property type="match status" value="1"/>
</dbReference>